<comment type="caution">
    <text evidence="1">The sequence shown here is derived from an EMBL/GenBank/DDBJ whole genome shotgun (WGS) entry which is preliminary data.</text>
</comment>
<evidence type="ECO:0008006" key="3">
    <source>
        <dbReference type="Google" id="ProtNLM"/>
    </source>
</evidence>
<dbReference type="InterPro" id="IPR036864">
    <property type="entry name" value="Zn2-C6_fun-type_DNA-bd_sf"/>
</dbReference>
<dbReference type="Proteomes" id="UP000054988">
    <property type="component" value="Unassembled WGS sequence"/>
</dbReference>
<name>A0A0W0FEC8_MONRR</name>
<proteinExistence type="predicted"/>
<dbReference type="Gene3D" id="4.10.240.10">
    <property type="entry name" value="Zn(2)-C6 fungal-type DNA-binding domain"/>
    <property type="match status" value="1"/>
</dbReference>
<accession>A0A0W0FEC8</accession>
<organism evidence="1 2">
    <name type="scientific">Moniliophthora roreri</name>
    <name type="common">Frosty pod rot fungus</name>
    <name type="synonym">Monilia roreri</name>
    <dbReference type="NCBI Taxonomy" id="221103"/>
    <lineage>
        <taxon>Eukaryota</taxon>
        <taxon>Fungi</taxon>
        <taxon>Dikarya</taxon>
        <taxon>Basidiomycota</taxon>
        <taxon>Agaricomycotina</taxon>
        <taxon>Agaricomycetes</taxon>
        <taxon>Agaricomycetidae</taxon>
        <taxon>Agaricales</taxon>
        <taxon>Marasmiineae</taxon>
        <taxon>Marasmiaceae</taxon>
        <taxon>Moniliophthora</taxon>
    </lineage>
</organism>
<dbReference type="GO" id="GO:0008270">
    <property type="term" value="F:zinc ion binding"/>
    <property type="evidence" value="ECO:0007669"/>
    <property type="project" value="InterPro"/>
</dbReference>
<reference evidence="1 2" key="1">
    <citation type="submission" date="2015-12" db="EMBL/GenBank/DDBJ databases">
        <title>Draft genome sequence of Moniliophthora roreri, the causal agent of frosty pod rot of cacao.</title>
        <authorList>
            <person name="Aime M.C."/>
            <person name="Diaz-Valderrama J.R."/>
            <person name="Kijpornyongpan T."/>
            <person name="Phillips-Mora W."/>
        </authorList>
    </citation>
    <scope>NUCLEOTIDE SEQUENCE [LARGE SCALE GENOMIC DNA]</scope>
    <source>
        <strain evidence="1 2">MCA 2952</strain>
    </source>
</reference>
<dbReference type="GO" id="GO:0000981">
    <property type="term" value="F:DNA-binding transcription factor activity, RNA polymerase II-specific"/>
    <property type="evidence" value="ECO:0007669"/>
    <property type="project" value="InterPro"/>
</dbReference>
<dbReference type="AlphaFoldDB" id="A0A0W0FEC8"/>
<dbReference type="EMBL" id="LATX01002049">
    <property type="protein sequence ID" value="KTB34702.1"/>
    <property type="molecule type" value="Genomic_DNA"/>
</dbReference>
<gene>
    <name evidence="1" type="ORF">WG66_12722</name>
</gene>
<evidence type="ECO:0000313" key="2">
    <source>
        <dbReference type="Proteomes" id="UP000054988"/>
    </source>
</evidence>
<sequence length="117" mass="12666">MSQISTQRKKRLQGAFFKDGELVLCLKALIRIAEGISLKAHCIAKCDSANVPGGRCSSCISFGTDCTHDLPTKKRGPKGGYATSLGGRVQTIHFGRDSTEETITDIFSKSQFDVNVL</sequence>
<protein>
    <recommendedName>
        <fullName evidence="3">Zn(2)-C6 fungal-type domain-containing protein</fullName>
    </recommendedName>
</protein>
<evidence type="ECO:0000313" key="1">
    <source>
        <dbReference type="EMBL" id="KTB34702.1"/>
    </source>
</evidence>